<dbReference type="GO" id="GO:0006508">
    <property type="term" value="P:proteolysis"/>
    <property type="evidence" value="ECO:0007669"/>
    <property type="project" value="UniProtKB-KW"/>
</dbReference>
<organism evidence="9 10">
    <name type="scientific">Pseudomonas auratipiscis</name>
    <dbReference type="NCBI Taxonomy" id="3115853"/>
    <lineage>
        <taxon>Bacteria</taxon>
        <taxon>Pseudomonadati</taxon>
        <taxon>Pseudomonadota</taxon>
        <taxon>Gammaproteobacteria</taxon>
        <taxon>Pseudomonadales</taxon>
        <taxon>Pseudomonadaceae</taxon>
        <taxon>Pseudomonas</taxon>
    </lineage>
</organism>
<dbReference type="RefSeq" id="WP_330078897.1">
    <property type="nucleotide sequence ID" value="NZ_JAZDCU010000002.1"/>
</dbReference>
<evidence type="ECO:0000256" key="4">
    <source>
        <dbReference type="ARBA" id="ARBA00022833"/>
    </source>
</evidence>
<dbReference type="PANTHER" id="PTHR43690:SF17">
    <property type="entry name" value="PROTEIN YHJJ"/>
    <property type="match status" value="1"/>
</dbReference>
<protein>
    <submittedName>
        <fullName evidence="9">Pitrilysin family protein</fullName>
    </submittedName>
</protein>
<accession>A0AB35WNE9</accession>
<comment type="caution">
    <text evidence="9">The sequence shown here is derived from an EMBL/GenBank/DDBJ whole genome shotgun (WGS) entry which is preliminary data.</text>
</comment>
<dbReference type="PANTHER" id="PTHR43690">
    <property type="entry name" value="NARDILYSIN"/>
    <property type="match status" value="1"/>
</dbReference>
<keyword evidence="2" id="KW-0645">Protease</keyword>
<feature type="signal peptide" evidence="6">
    <location>
        <begin position="1"/>
        <end position="23"/>
    </location>
</feature>
<keyword evidence="3" id="KW-0378">Hydrolase</keyword>
<sequence length="448" mass="49580">MERRYCLGSGLLGLLLFSGQALADLPVRHTFSLNNGLQVVVSEDRRAPVVTTHMLVKVGSSHEYPGQSGLSHALEHMLFRGSSKTAPGEFSQIIERLGGSQNAYTTRDMTVYHQTLPSDRLAVALELNADLLQGATLDAAEFEHEIEAVKSERREEVDGYPTDRTREQLQSIAYTSSYSTPVIGWQNDLERMSNEELKAWYQTWYAPNNVTLVVVGDVQLDEVKAQVEHYFAGFSRQHLPVTKRPLQSIPAGPRTMTVLDKSSTPLLNMAFNVPTYATAEQADDVEALRLIQALLGAGMGARLSTRLHRQQAILSSPRVKYKAISRGDTLFEITALVNIAQPRPLPEIQKAIWAELNNLKQTPPEPQELERAKALLLAEKVFAQDHLEGQAASISALLGSDLAISQLDADAARLALITPEKIQQVAASYFTRERFAAAYFQAEEAEDE</sequence>
<dbReference type="Pfam" id="PF05193">
    <property type="entry name" value="Peptidase_M16_C"/>
    <property type="match status" value="1"/>
</dbReference>
<dbReference type="AlphaFoldDB" id="A0AB35WNE9"/>
<evidence type="ECO:0000256" key="1">
    <source>
        <dbReference type="ARBA" id="ARBA00007261"/>
    </source>
</evidence>
<name>A0AB35WNE9_9PSED</name>
<dbReference type="InterPro" id="IPR007863">
    <property type="entry name" value="Peptidase_M16_C"/>
</dbReference>
<dbReference type="GO" id="GO:0008237">
    <property type="term" value="F:metallopeptidase activity"/>
    <property type="evidence" value="ECO:0007669"/>
    <property type="project" value="UniProtKB-KW"/>
</dbReference>
<reference evidence="9 10" key="1">
    <citation type="submission" date="2024-01" db="EMBL/GenBank/DDBJ databases">
        <title>Unpublished Manusciprt.</title>
        <authorList>
            <person name="Duman M."/>
            <person name="Valdes E.G."/>
            <person name="Ajmi N."/>
            <person name="Altun S."/>
            <person name="Saticioglu I.B."/>
        </authorList>
    </citation>
    <scope>NUCLEOTIDE SEQUENCE [LARGE SCALE GENOMIC DNA]</scope>
    <source>
        <strain evidence="9 10">120P</strain>
    </source>
</reference>
<evidence type="ECO:0000259" key="8">
    <source>
        <dbReference type="Pfam" id="PF05193"/>
    </source>
</evidence>
<keyword evidence="6" id="KW-0732">Signal</keyword>
<evidence type="ECO:0000256" key="5">
    <source>
        <dbReference type="ARBA" id="ARBA00023049"/>
    </source>
</evidence>
<keyword evidence="10" id="KW-1185">Reference proteome</keyword>
<feature type="domain" description="Peptidase M16 C-terminal" evidence="8">
    <location>
        <begin position="192"/>
        <end position="376"/>
    </location>
</feature>
<keyword evidence="5" id="KW-0482">Metalloprotease</keyword>
<evidence type="ECO:0000256" key="6">
    <source>
        <dbReference type="SAM" id="SignalP"/>
    </source>
</evidence>
<dbReference type="SUPFAM" id="SSF63411">
    <property type="entry name" value="LuxS/MPP-like metallohydrolase"/>
    <property type="match status" value="2"/>
</dbReference>
<evidence type="ECO:0000313" key="9">
    <source>
        <dbReference type="EMBL" id="MEE1865636.1"/>
    </source>
</evidence>
<gene>
    <name evidence="9" type="ORF">V0R53_04410</name>
</gene>
<evidence type="ECO:0000313" key="10">
    <source>
        <dbReference type="Proteomes" id="UP001307839"/>
    </source>
</evidence>
<dbReference type="EMBL" id="JAZDQP010000002">
    <property type="protein sequence ID" value="MEE1865636.1"/>
    <property type="molecule type" value="Genomic_DNA"/>
</dbReference>
<dbReference type="InterPro" id="IPR011765">
    <property type="entry name" value="Pept_M16_N"/>
</dbReference>
<dbReference type="InterPro" id="IPR011249">
    <property type="entry name" value="Metalloenz_LuxS/M16"/>
</dbReference>
<dbReference type="Gene3D" id="3.30.830.10">
    <property type="entry name" value="Metalloenzyme, LuxS/M16 peptidase-like"/>
    <property type="match status" value="2"/>
</dbReference>
<feature type="chain" id="PRO_5044264029" evidence="6">
    <location>
        <begin position="24"/>
        <end position="448"/>
    </location>
</feature>
<dbReference type="GO" id="GO:0046872">
    <property type="term" value="F:metal ion binding"/>
    <property type="evidence" value="ECO:0007669"/>
    <property type="project" value="InterPro"/>
</dbReference>
<evidence type="ECO:0000259" key="7">
    <source>
        <dbReference type="Pfam" id="PF00675"/>
    </source>
</evidence>
<proteinExistence type="inferred from homology"/>
<feature type="domain" description="Peptidase M16 N-terminal" evidence="7">
    <location>
        <begin position="40"/>
        <end position="177"/>
    </location>
</feature>
<dbReference type="InterPro" id="IPR050626">
    <property type="entry name" value="Peptidase_M16"/>
</dbReference>
<evidence type="ECO:0000256" key="3">
    <source>
        <dbReference type="ARBA" id="ARBA00022801"/>
    </source>
</evidence>
<dbReference type="Proteomes" id="UP001307839">
    <property type="component" value="Unassembled WGS sequence"/>
</dbReference>
<evidence type="ECO:0000256" key="2">
    <source>
        <dbReference type="ARBA" id="ARBA00022670"/>
    </source>
</evidence>
<dbReference type="Pfam" id="PF00675">
    <property type="entry name" value="Peptidase_M16"/>
    <property type="match status" value="1"/>
</dbReference>
<keyword evidence="4" id="KW-0862">Zinc</keyword>
<comment type="similarity">
    <text evidence="1">Belongs to the peptidase M16 family.</text>
</comment>